<dbReference type="Proteomes" id="UP000290288">
    <property type="component" value="Unassembled WGS sequence"/>
</dbReference>
<evidence type="ECO:0000313" key="2">
    <source>
        <dbReference type="Proteomes" id="UP000290288"/>
    </source>
</evidence>
<organism evidence="1 2">
    <name type="scientific">Candolleomyces aberdarensis</name>
    <dbReference type="NCBI Taxonomy" id="2316362"/>
    <lineage>
        <taxon>Eukaryota</taxon>
        <taxon>Fungi</taxon>
        <taxon>Dikarya</taxon>
        <taxon>Basidiomycota</taxon>
        <taxon>Agaricomycotina</taxon>
        <taxon>Agaricomycetes</taxon>
        <taxon>Agaricomycetidae</taxon>
        <taxon>Agaricales</taxon>
        <taxon>Agaricineae</taxon>
        <taxon>Psathyrellaceae</taxon>
        <taxon>Candolleomyces</taxon>
    </lineage>
</organism>
<proteinExistence type="predicted"/>
<reference evidence="1 2" key="1">
    <citation type="submission" date="2019-01" db="EMBL/GenBank/DDBJ databases">
        <title>Draft genome sequence of Psathyrella aberdarensis IHI B618.</title>
        <authorList>
            <person name="Buettner E."/>
            <person name="Kellner H."/>
        </authorList>
    </citation>
    <scope>NUCLEOTIDE SEQUENCE [LARGE SCALE GENOMIC DNA]</scope>
    <source>
        <strain evidence="1 2">IHI B618</strain>
    </source>
</reference>
<keyword evidence="2" id="KW-1185">Reference proteome</keyword>
<dbReference type="AlphaFoldDB" id="A0A4Q2D7E9"/>
<dbReference type="EMBL" id="SDEE01000687">
    <property type="protein sequence ID" value="RXW14531.1"/>
    <property type="molecule type" value="Genomic_DNA"/>
</dbReference>
<name>A0A4Q2D7E9_9AGAR</name>
<evidence type="ECO:0000313" key="1">
    <source>
        <dbReference type="EMBL" id="RXW14531.1"/>
    </source>
</evidence>
<protein>
    <submittedName>
        <fullName evidence="1">Uncharacterized protein</fullName>
    </submittedName>
</protein>
<comment type="caution">
    <text evidence="1">The sequence shown here is derived from an EMBL/GenBank/DDBJ whole genome shotgun (WGS) entry which is preliminary data.</text>
</comment>
<sequence length="44" mass="4906">MPLENPTIKKVDSGATEALFKFLTVLAFTKPKSAHEVFENVRIS</sequence>
<accession>A0A4Q2D7E9</accession>
<gene>
    <name evidence="1" type="ORF">EST38_g11325</name>
</gene>